<gene>
    <name evidence="3" type="primary">Gcna</name>
    <name evidence="3" type="ORF">HELFUL_R08912</name>
</gene>
<evidence type="ECO:0000313" key="3">
    <source>
        <dbReference type="EMBL" id="NXP45203.1"/>
    </source>
</evidence>
<dbReference type="Pfam" id="PF10263">
    <property type="entry name" value="SprT-like"/>
    <property type="match status" value="1"/>
</dbReference>
<feature type="region of interest" description="Disordered" evidence="1">
    <location>
        <begin position="1"/>
        <end position="92"/>
    </location>
</feature>
<feature type="compositionally biased region" description="Basic and acidic residues" evidence="1">
    <location>
        <begin position="1"/>
        <end position="15"/>
    </location>
</feature>
<comment type="caution">
    <text evidence="3">The sequence shown here is derived from an EMBL/GenBank/DDBJ whole genome shotgun (WGS) entry which is preliminary data.</text>
</comment>
<dbReference type="GO" id="GO:0005634">
    <property type="term" value="C:nucleus"/>
    <property type="evidence" value="ECO:0007669"/>
    <property type="project" value="TreeGrafter"/>
</dbReference>
<dbReference type="PANTHER" id="PTHR23099:SF0">
    <property type="entry name" value="GERM CELL NUCLEAR ACIDIC PROTEIN"/>
    <property type="match status" value="1"/>
</dbReference>
<feature type="compositionally biased region" description="Polar residues" evidence="1">
    <location>
        <begin position="55"/>
        <end position="68"/>
    </location>
</feature>
<dbReference type="AlphaFoldDB" id="A0A7L2ADL4"/>
<feature type="domain" description="SprT-like" evidence="2">
    <location>
        <begin position="159"/>
        <end position="234"/>
    </location>
</feature>
<organism evidence="3 4">
    <name type="scientific">Heliornis fulica</name>
    <name type="common">sungrebe</name>
    <dbReference type="NCBI Taxonomy" id="54369"/>
    <lineage>
        <taxon>Eukaryota</taxon>
        <taxon>Metazoa</taxon>
        <taxon>Chordata</taxon>
        <taxon>Craniata</taxon>
        <taxon>Vertebrata</taxon>
        <taxon>Euteleostomi</taxon>
        <taxon>Archelosauria</taxon>
        <taxon>Archosauria</taxon>
        <taxon>Dinosauria</taxon>
        <taxon>Saurischia</taxon>
        <taxon>Theropoda</taxon>
        <taxon>Coelurosauria</taxon>
        <taxon>Aves</taxon>
        <taxon>Neognathae</taxon>
        <taxon>Neoaves</taxon>
        <taxon>Gruiformes</taxon>
        <taxon>Heliornithidae</taxon>
        <taxon>Heliornis</taxon>
    </lineage>
</organism>
<accession>A0A7L2ADL4</accession>
<evidence type="ECO:0000259" key="2">
    <source>
        <dbReference type="Pfam" id="PF10263"/>
    </source>
</evidence>
<proteinExistence type="predicted"/>
<dbReference type="Proteomes" id="UP000590868">
    <property type="component" value="Unassembled WGS sequence"/>
</dbReference>
<evidence type="ECO:0000313" key="4">
    <source>
        <dbReference type="Proteomes" id="UP000590868"/>
    </source>
</evidence>
<name>A0A7L2ADL4_9GRUI</name>
<reference evidence="3 4" key="1">
    <citation type="submission" date="2019-09" db="EMBL/GenBank/DDBJ databases">
        <title>Bird 10,000 Genomes (B10K) Project - Family phase.</title>
        <authorList>
            <person name="Zhang G."/>
        </authorList>
    </citation>
    <scope>NUCLEOTIDE SEQUENCE [LARGE SCALE GENOMIC DNA]</scope>
    <source>
        <strain evidence="3">B10K-DU-001-55</strain>
        <tissue evidence="3">Muscle</tissue>
    </source>
</reference>
<feature type="non-terminal residue" evidence="3">
    <location>
        <position position="234"/>
    </location>
</feature>
<keyword evidence="4" id="KW-1185">Reference proteome</keyword>
<feature type="compositionally biased region" description="Polar residues" evidence="1">
    <location>
        <begin position="16"/>
        <end position="30"/>
    </location>
</feature>
<dbReference type="PANTHER" id="PTHR23099">
    <property type="entry name" value="TRANSCRIPTIONAL REGULATOR"/>
    <property type="match status" value="1"/>
</dbReference>
<dbReference type="OrthoDB" id="9070804at2759"/>
<feature type="non-terminal residue" evidence="3">
    <location>
        <position position="1"/>
    </location>
</feature>
<sequence length="234" mass="26821">LLVRREERSCEKNKENNVPNMSLQRSTKVLSDSSDDEFESLIERIRKRSVPRKPTLSTSKSVHQPSKTENIKPPSEDTQPLTGEGIKTPRPNAISVQDTPSRIMVSSRVPRNELFHCSQSAKTEKRFMVCSVPGCFLQDLSNPACHYVKYFKKNKEELAQKLYSLYNSTIFEQKLPEKMEIIWNKKMRKTAGYCVTGQTAGPEARRYARIELSEKVCDSADRLRDTLVHEVCHA</sequence>
<dbReference type="EMBL" id="VXBZ01001812">
    <property type="protein sequence ID" value="NXP45203.1"/>
    <property type="molecule type" value="Genomic_DNA"/>
</dbReference>
<dbReference type="GO" id="GO:0006974">
    <property type="term" value="P:DNA damage response"/>
    <property type="evidence" value="ECO:0007669"/>
    <property type="project" value="UniProtKB-ARBA"/>
</dbReference>
<evidence type="ECO:0000256" key="1">
    <source>
        <dbReference type="SAM" id="MobiDB-lite"/>
    </source>
</evidence>
<dbReference type="InterPro" id="IPR006640">
    <property type="entry name" value="SprT-like_domain"/>
</dbReference>
<protein>
    <submittedName>
        <fullName evidence="3">ACRC protein</fullName>
    </submittedName>
</protein>